<gene>
    <name evidence="1" type="ORF">WKI67_41770</name>
</gene>
<dbReference type="EMBL" id="JBBKAJ010000024">
    <property type="protein sequence ID" value="MEJ8639858.1"/>
    <property type="molecule type" value="Genomic_DNA"/>
</dbReference>
<reference evidence="1" key="1">
    <citation type="submission" date="2024-03" db="EMBL/GenBank/DDBJ databases">
        <title>Novel Streptomyces species of biotechnological and ecological value are a feature of Machair soil.</title>
        <authorList>
            <person name="Prole J.R."/>
            <person name="Goodfellow M."/>
            <person name="Allenby N."/>
            <person name="Ward A.C."/>
        </authorList>
    </citation>
    <scope>NUCLEOTIDE SEQUENCE</scope>
    <source>
        <strain evidence="1">MS2.AVA.5</strain>
    </source>
</reference>
<name>A0ACC6Q7Y5_9ACTN</name>
<organism evidence="1 2">
    <name type="scientific">Streptomyces achmelvichensis</name>
    <dbReference type="NCBI Taxonomy" id="3134111"/>
    <lineage>
        <taxon>Bacteria</taxon>
        <taxon>Bacillati</taxon>
        <taxon>Actinomycetota</taxon>
        <taxon>Actinomycetes</taxon>
        <taxon>Kitasatosporales</taxon>
        <taxon>Streptomycetaceae</taxon>
        <taxon>Streptomyces</taxon>
    </lineage>
</organism>
<dbReference type="Proteomes" id="UP001377168">
    <property type="component" value="Unassembled WGS sequence"/>
</dbReference>
<evidence type="ECO:0000313" key="1">
    <source>
        <dbReference type="EMBL" id="MEJ8639858.1"/>
    </source>
</evidence>
<accession>A0ACC6Q7Y5</accession>
<comment type="caution">
    <text evidence="1">The sequence shown here is derived from an EMBL/GenBank/DDBJ whole genome shotgun (WGS) entry which is preliminary data.</text>
</comment>
<proteinExistence type="predicted"/>
<evidence type="ECO:0000313" key="2">
    <source>
        <dbReference type="Proteomes" id="UP001377168"/>
    </source>
</evidence>
<keyword evidence="2" id="KW-1185">Reference proteome</keyword>
<protein>
    <submittedName>
        <fullName evidence="1">Uncharacterized protein</fullName>
    </submittedName>
</protein>
<sequence length="193" mass="20465">MTVDLHPNPIAENYLAELEHAAADLPENCRVELLADVRSHIAVARAEAGTSNASASGDDTAVRTILRQLGSPSEIVAAARADLPASDTEGAGSAKRDILALTLLITGGLLFWLVPVVSWIGWLIGLVLLFRSRRWTTVDKLAGVAGTALAPVALTGTGLFVVMPRALLVFAVITLLAVTIFTTVHLARRIRRS</sequence>